<feature type="compositionally biased region" description="Basic and acidic residues" evidence="1">
    <location>
        <begin position="171"/>
        <end position="192"/>
    </location>
</feature>
<keyword evidence="2" id="KW-0812">Transmembrane</keyword>
<feature type="transmembrane region" description="Helical" evidence="2">
    <location>
        <begin position="394"/>
        <end position="412"/>
    </location>
</feature>
<dbReference type="CDD" id="cd14726">
    <property type="entry name" value="TraB_PrgY-like"/>
    <property type="match status" value="1"/>
</dbReference>
<protein>
    <submittedName>
        <fullName evidence="3">G2019 protein</fullName>
    </submittedName>
</protein>
<gene>
    <name evidence="3" type="primary">g2019</name>
    <name evidence="3" type="ORF">VP750_LOCUS1727</name>
</gene>
<keyword evidence="2" id="KW-0472">Membrane</keyword>
<accession>A0ABP1FJD2</accession>
<dbReference type="EMBL" id="CAXHTA020000003">
    <property type="protein sequence ID" value="CAL5220068.1"/>
    <property type="molecule type" value="Genomic_DNA"/>
</dbReference>
<name>A0ABP1FJD2_9CHLO</name>
<comment type="caution">
    <text evidence="3">The sequence shown here is derived from an EMBL/GenBank/DDBJ whole genome shotgun (WGS) entry which is preliminary data.</text>
</comment>
<dbReference type="PANTHER" id="PTHR21530">
    <property type="entry name" value="PHEROMONE SHUTDOWN PROTEIN"/>
    <property type="match status" value="1"/>
</dbReference>
<evidence type="ECO:0000313" key="4">
    <source>
        <dbReference type="Proteomes" id="UP001497392"/>
    </source>
</evidence>
<evidence type="ECO:0000256" key="2">
    <source>
        <dbReference type="SAM" id="Phobius"/>
    </source>
</evidence>
<feature type="transmembrane region" description="Helical" evidence="2">
    <location>
        <begin position="85"/>
        <end position="110"/>
    </location>
</feature>
<dbReference type="InterPro" id="IPR046345">
    <property type="entry name" value="TraB_PrgY-like"/>
</dbReference>
<reference evidence="3 4" key="1">
    <citation type="submission" date="2024-06" db="EMBL/GenBank/DDBJ databases">
        <authorList>
            <person name="Kraege A."/>
            <person name="Thomma B."/>
        </authorList>
    </citation>
    <scope>NUCLEOTIDE SEQUENCE [LARGE SCALE GENOMIC DNA]</scope>
</reference>
<evidence type="ECO:0000256" key="1">
    <source>
        <dbReference type="SAM" id="MobiDB-lite"/>
    </source>
</evidence>
<keyword evidence="4" id="KW-1185">Reference proteome</keyword>
<evidence type="ECO:0000313" key="3">
    <source>
        <dbReference type="EMBL" id="CAL5220068.1"/>
    </source>
</evidence>
<feature type="region of interest" description="Disordered" evidence="1">
    <location>
        <begin position="162"/>
        <end position="211"/>
    </location>
</feature>
<feature type="transmembrane region" description="Helical" evidence="2">
    <location>
        <begin position="418"/>
        <end position="440"/>
    </location>
</feature>
<dbReference type="PANTHER" id="PTHR21530:SF7">
    <property type="entry name" value="TRAB DOMAIN-CONTAINING PROTEIN"/>
    <property type="match status" value="1"/>
</dbReference>
<keyword evidence="2" id="KW-1133">Transmembrane helix</keyword>
<proteinExistence type="predicted"/>
<organism evidence="3 4">
    <name type="scientific">Coccomyxa viridis</name>
    <dbReference type="NCBI Taxonomy" id="1274662"/>
    <lineage>
        <taxon>Eukaryota</taxon>
        <taxon>Viridiplantae</taxon>
        <taxon>Chlorophyta</taxon>
        <taxon>core chlorophytes</taxon>
        <taxon>Trebouxiophyceae</taxon>
        <taxon>Trebouxiophyceae incertae sedis</taxon>
        <taxon>Coccomyxaceae</taxon>
        <taxon>Coccomyxa</taxon>
    </lineage>
</organism>
<dbReference type="Proteomes" id="UP001497392">
    <property type="component" value="Unassembled WGS sequence"/>
</dbReference>
<sequence>MSSDIKLPHGAAAVLEHPSGAQVFLVGAAYVSKEAANETKEVITTIQPRCVLLELDKERLKDLEESLKSGDVYNERILELPKRKIIAMLFTGAAPLYLMSTTYVLVGALLGCPMGAEFKAALQAAWQVGSEVIPGDRDARTTLQRYLWKTRYLTYKNAGKMQKPGAPLQIDEPRTPARRHLEEDEGRLDTRYKTSGPKLSDALDTTLRRPDPELKDDWNLDDLALPGGKKGRPTFTDLDLLKRGGCENAEEVAAAFRRIVESGMKGAPIHPVDLLTVRSCGQRVVETYRKKALQEGDNAFRELEYQALAQAKGAAGLEPSLEAMHQVFGHEGDVILTRRLWEAASGAEGRDVVGVVGAARVPGIRSMWPRADTPEFQREIQEYLTVPYTARGSAAVTVPVIATGVVLGYTAWRFPRVALVTAAAGTAVMLPYIFFGTMAMDRWKRFAKRIVDTAKSVDSLGDAGMPDARLQ</sequence>